<sequence length="177" mass="19926">MKLMIRTALIVMLGSMLSACFSFSDKTFEPVHAALERQMPELSLKKTMALSLGSTIFNLIDLVSFNDDFDFSKIDAVQIAVYEVVRSADMTDLNLEQSMRAIDDSLQWDTMVKVNEAEENVRILVGMNPRKNSLEAMTIIVLERDELVMVKIEGKLEKVIEFAMQPASGRRGVPSFI</sequence>
<protein>
    <recommendedName>
        <fullName evidence="4">DUF4252 domain-containing protein</fullName>
    </recommendedName>
</protein>
<evidence type="ECO:0000313" key="2">
    <source>
        <dbReference type="EMBL" id="PCH62028.1"/>
    </source>
</evidence>
<proteinExistence type="predicted"/>
<dbReference type="Proteomes" id="UP000218172">
    <property type="component" value="Unassembled WGS sequence"/>
</dbReference>
<name>A0A2A4MQ94_9GAMM</name>
<accession>A0A2A4MQ94</accession>
<evidence type="ECO:0008006" key="4">
    <source>
        <dbReference type="Google" id="ProtNLM"/>
    </source>
</evidence>
<dbReference type="InterPro" id="IPR025348">
    <property type="entry name" value="DUF4252"/>
</dbReference>
<evidence type="ECO:0000313" key="3">
    <source>
        <dbReference type="Proteomes" id="UP000218172"/>
    </source>
</evidence>
<organism evidence="2 3">
    <name type="scientific">SAR86 cluster bacterium</name>
    <dbReference type="NCBI Taxonomy" id="2030880"/>
    <lineage>
        <taxon>Bacteria</taxon>
        <taxon>Pseudomonadati</taxon>
        <taxon>Pseudomonadota</taxon>
        <taxon>Gammaproteobacteria</taxon>
        <taxon>SAR86 cluster</taxon>
    </lineage>
</organism>
<dbReference type="EMBL" id="NVQR01000047">
    <property type="protein sequence ID" value="PCH62028.1"/>
    <property type="molecule type" value="Genomic_DNA"/>
</dbReference>
<feature type="chain" id="PRO_5012472414" description="DUF4252 domain-containing protein" evidence="1">
    <location>
        <begin position="25"/>
        <end position="177"/>
    </location>
</feature>
<comment type="caution">
    <text evidence="2">The sequence shown here is derived from an EMBL/GenBank/DDBJ whole genome shotgun (WGS) entry which is preliminary data.</text>
</comment>
<keyword evidence="1" id="KW-0732">Signal</keyword>
<dbReference type="Pfam" id="PF14060">
    <property type="entry name" value="DUF4252"/>
    <property type="match status" value="1"/>
</dbReference>
<dbReference type="AlphaFoldDB" id="A0A2A4MQ94"/>
<evidence type="ECO:0000256" key="1">
    <source>
        <dbReference type="SAM" id="SignalP"/>
    </source>
</evidence>
<dbReference type="PROSITE" id="PS51257">
    <property type="entry name" value="PROKAR_LIPOPROTEIN"/>
    <property type="match status" value="1"/>
</dbReference>
<feature type="signal peptide" evidence="1">
    <location>
        <begin position="1"/>
        <end position="24"/>
    </location>
</feature>
<reference evidence="3" key="1">
    <citation type="submission" date="2017-08" db="EMBL/GenBank/DDBJ databases">
        <title>A dynamic microbial community with high functional redundancy inhabits the cold, oxic subseafloor aquifer.</title>
        <authorList>
            <person name="Tully B.J."/>
            <person name="Wheat C.G."/>
            <person name="Glazer B.T."/>
            <person name="Huber J.A."/>
        </authorList>
    </citation>
    <scope>NUCLEOTIDE SEQUENCE [LARGE SCALE GENOMIC DNA]</scope>
</reference>
<gene>
    <name evidence="2" type="ORF">COC19_03480</name>
</gene>